<keyword evidence="2" id="KW-1185">Reference proteome</keyword>
<accession>A0A239SRU5</accession>
<dbReference type="KEGG" id="pspu:NA29_24725"/>
<proteinExistence type="predicted"/>
<organism evidence="1 2">
    <name type="scientific">Pandoraea sputorum</name>
    <dbReference type="NCBI Taxonomy" id="93222"/>
    <lineage>
        <taxon>Bacteria</taxon>
        <taxon>Pseudomonadati</taxon>
        <taxon>Pseudomonadota</taxon>
        <taxon>Betaproteobacteria</taxon>
        <taxon>Burkholderiales</taxon>
        <taxon>Burkholderiaceae</taxon>
        <taxon>Pandoraea</taxon>
    </lineage>
</organism>
<dbReference type="Proteomes" id="UP000215126">
    <property type="component" value="Chromosome 1"/>
</dbReference>
<protein>
    <submittedName>
        <fullName evidence="1">Uncharacterized protein</fullName>
    </submittedName>
</protein>
<evidence type="ECO:0000313" key="2">
    <source>
        <dbReference type="Proteomes" id="UP000215126"/>
    </source>
</evidence>
<evidence type="ECO:0000313" key="1">
    <source>
        <dbReference type="EMBL" id="SNU88201.1"/>
    </source>
</evidence>
<name>A0A239SRU5_9BURK</name>
<sequence length="148" mass="16828">MSSACPFQAITDRSSLEGTAYVEVMAGAYTNRCWNNGSLFFEEEVFGYIEPTIEKYKSSYDHYAFTQISMPDWEKIIKALAEIRSELEDETFRPTMLERIGFLFIDSKARFTENLNTNCVALGAMISQIETWTSDNQCGHDCVTILGL</sequence>
<gene>
    <name evidence="1" type="ORF">SAMEA4530655_04132</name>
</gene>
<dbReference type="EMBL" id="LT906435">
    <property type="protein sequence ID" value="SNU88201.1"/>
    <property type="molecule type" value="Genomic_DNA"/>
</dbReference>
<dbReference type="GeneID" id="88096722"/>
<dbReference type="RefSeq" id="WP_039401120.1">
    <property type="nucleotide sequence ID" value="NZ_CABPRX010000014.1"/>
</dbReference>
<reference evidence="1 2" key="1">
    <citation type="submission" date="2017-06" db="EMBL/GenBank/DDBJ databases">
        <authorList>
            <consortium name="Pathogen Informatics"/>
        </authorList>
    </citation>
    <scope>NUCLEOTIDE SEQUENCE [LARGE SCALE GENOMIC DNA]</scope>
    <source>
        <strain evidence="1 2">NCTC13161</strain>
    </source>
</reference>
<dbReference type="AlphaFoldDB" id="A0A239SRU5"/>